<name>A0A3Q4BBT3_MOLML</name>
<dbReference type="SUPFAM" id="SSF47954">
    <property type="entry name" value="Cyclin-like"/>
    <property type="match status" value="1"/>
</dbReference>
<dbReference type="InterPro" id="IPR013763">
    <property type="entry name" value="Cyclin-like_dom"/>
</dbReference>
<dbReference type="Pfam" id="PF00134">
    <property type="entry name" value="Cyclin_N"/>
    <property type="match status" value="1"/>
</dbReference>
<dbReference type="InterPro" id="IPR006671">
    <property type="entry name" value="Cyclin_N"/>
</dbReference>
<dbReference type="STRING" id="94237.ENSMMOP00000016015"/>
<reference evidence="5" key="1">
    <citation type="submission" date="2025-08" db="UniProtKB">
        <authorList>
            <consortium name="Ensembl"/>
        </authorList>
    </citation>
    <scope>IDENTIFICATION</scope>
</reference>
<dbReference type="Ensembl" id="ENSMMOT00000016282.1">
    <property type="protein sequence ID" value="ENSMMOP00000016015.1"/>
    <property type="gene ID" value="ENSMMOG00000012218.1"/>
</dbReference>
<dbReference type="Gene3D" id="1.10.472.10">
    <property type="entry name" value="Cyclin-like"/>
    <property type="match status" value="2"/>
</dbReference>
<evidence type="ECO:0000259" key="4">
    <source>
        <dbReference type="SMART" id="SM00385"/>
    </source>
</evidence>
<protein>
    <recommendedName>
        <fullName evidence="4">Cyclin-like domain-containing protein</fullName>
    </recommendedName>
</protein>
<dbReference type="Proteomes" id="UP000261620">
    <property type="component" value="Unplaced"/>
</dbReference>
<dbReference type="OMA" id="QEWKYQP"/>
<comment type="similarity">
    <text evidence="3">Belongs to the cyclin family.</text>
</comment>
<evidence type="ECO:0000313" key="6">
    <source>
        <dbReference type="Proteomes" id="UP000261620"/>
    </source>
</evidence>
<reference evidence="5" key="2">
    <citation type="submission" date="2025-09" db="UniProtKB">
        <authorList>
            <consortium name="Ensembl"/>
        </authorList>
    </citation>
    <scope>IDENTIFICATION</scope>
</reference>
<dbReference type="PANTHER" id="PTHR10177">
    <property type="entry name" value="CYCLINS"/>
    <property type="match status" value="1"/>
</dbReference>
<sequence length="342" mass="39049">TTCSSARDMDAFKLMKELRVNYEQEVHYIPKETGLILIESTMQDDRRISAKCRDAKVEDLWSLTSFFGYSTQTFVLAVNLLDRFLAMMRIQPKHLSCVSLSCLHMAAKVTEEECNLMPTDELIRIGQCRFTVSDLGRMEKIIAEKLDFKSKAITALTFLHLYHQIAFSHSADRKETLSLEKLEAQLKACLCRISFSKAKPSVLALSLLRQEIEAVQSEDMLEIACHIQKHLKIADSELRLWSERVALCLSDYASPECSKPNHRRLQWIVSRRTAQSLLSYRSTPELPTIPEGCWDESESEDSCEDVMSSGEECLSSSLGSDAEEPFFPLHLRLQKHRQHLPA</sequence>
<keyword evidence="6" id="KW-1185">Reference proteome</keyword>
<dbReference type="FunFam" id="1.10.472.10:FF:000006">
    <property type="entry name" value="Cyclin I"/>
    <property type="match status" value="1"/>
</dbReference>
<proteinExistence type="inferred from homology"/>
<dbReference type="FunFam" id="1.10.472.10:FF:000370">
    <property type="entry name" value="Cyclin G2"/>
    <property type="match status" value="1"/>
</dbReference>
<dbReference type="AlphaFoldDB" id="A0A3Q4BBT3"/>
<dbReference type="InterPro" id="IPR039361">
    <property type="entry name" value="Cyclin"/>
</dbReference>
<evidence type="ECO:0000256" key="1">
    <source>
        <dbReference type="ARBA" id="ARBA00003222"/>
    </source>
</evidence>
<feature type="domain" description="Cyclin-like" evidence="4">
    <location>
        <begin position="58"/>
        <end position="144"/>
    </location>
</feature>
<evidence type="ECO:0000313" key="5">
    <source>
        <dbReference type="Ensembl" id="ENSMMOP00000016015.1"/>
    </source>
</evidence>
<organism evidence="5 6">
    <name type="scientific">Mola mola</name>
    <name type="common">Ocean sunfish</name>
    <name type="synonym">Tetraodon mola</name>
    <dbReference type="NCBI Taxonomy" id="94237"/>
    <lineage>
        <taxon>Eukaryota</taxon>
        <taxon>Metazoa</taxon>
        <taxon>Chordata</taxon>
        <taxon>Craniata</taxon>
        <taxon>Vertebrata</taxon>
        <taxon>Euteleostomi</taxon>
        <taxon>Actinopterygii</taxon>
        <taxon>Neopterygii</taxon>
        <taxon>Teleostei</taxon>
        <taxon>Neoteleostei</taxon>
        <taxon>Acanthomorphata</taxon>
        <taxon>Eupercaria</taxon>
        <taxon>Tetraodontiformes</taxon>
        <taxon>Molidae</taxon>
        <taxon>Mola</taxon>
    </lineage>
</organism>
<keyword evidence="2 3" id="KW-0195">Cyclin</keyword>
<accession>A0A3Q4BBT3</accession>
<evidence type="ECO:0000256" key="2">
    <source>
        <dbReference type="ARBA" id="ARBA00023127"/>
    </source>
</evidence>
<evidence type="ECO:0000256" key="3">
    <source>
        <dbReference type="RuleBase" id="RU000383"/>
    </source>
</evidence>
<dbReference type="SMART" id="SM00385">
    <property type="entry name" value="CYCLIN"/>
    <property type="match status" value="1"/>
</dbReference>
<dbReference type="InterPro" id="IPR036915">
    <property type="entry name" value="Cyclin-like_sf"/>
</dbReference>
<comment type="function">
    <text evidence="1">Essential for the control of the cell cycle at the G2/M (mitosis) transition.</text>
</comment>